<keyword evidence="3" id="KW-1185">Reference proteome</keyword>
<name>A0A0F5LCG9_9HYPH</name>
<dbReference type="Pfam" id="PF04657">
    <property type="entry name" value="DMT_YdcZ"/>
    <property type="match status" value="1"/>
</dbReference>
<dbReference type="Proteomes" id="UP000033514">
    <property type="component" value="Unassembled WGS sequence"/>
</dbReference>
<feature type="transmembrane region" description="Helical" evidence="1">
    <location>
        <begin position="82"/>
        <end position="102"/>
    </location>
</feature>
<keyword evidence="1" id="KW-0472">Membrane</keyword>
<dbReference type="OrthoDB" id="4244824at2"/>
<comment type="caution">
    <text evidence="2">The sequence shown here is derived from an EMBL/GenBank/DDBJ whole genome shotgun (WGS) entry which is preliminary data.</text>
</comment>
<feature type="transmembrane region" description="Helical" evidence="1">
    <location>
        <begin position="108"/>
        <end position="132"/>
    </location>
</feature>
<organism evidence="2 3">
    <name type="scientific">Devosia soli</name>
    <dbReference type="NCBI Taxonomy" id="361041"/>
    <lineage>
        <taxon>Bacteria</taxon>
        <taxon>Pseudomonadati</taxon>
        <taxon>Pseudomonadota</taxon>
        <taxon>Alphaproteobacteria</taxon>
        <taxon>Hyphomicrobiales</taxon>
        <taxon>Devosiaceae</taxon>
        <taxon>Devosia</taxon>
    </lineage>
</organism>
<feature type="transmembrane region" description="Helical" evidence="1">
    <location>
        <begin position="12"/>
        <end position="30"/>
    </location>
</feature>
<dbReference type="PATRIC" id="fig|361041.3.peg.592"/>
<proteinExistence type="predicted"/>
<keyword evidence="1" id="KW-1133">Transmembrane helix</keyword>
<evidence type="ECO:0000313" key="2">
    <source>
        <dbReference type="EMBL" id="KKB80061.1"/>
    </source>
</evidence>
<dbReference type="InterPro" id="IPR006750">
    <property type="entry name" value="YdcZ"/>
</dbReference>
<gene>
    <name evidence="2" type="ORF">VW35_06350</name>
</gene>
<dbReference type="GO" id="GO:0005886">
    <property type="term" value="C:plasma membrane"/>
    <property type="evidence" value="ECO:0007669"/>
    <property type="project" value="TreeGrafter"/>
</dbReference>
<sequence length="165" mass="16845">MTPSQTQRPNPLHLLAAFASGGLLTLAIFVNGEAGRLGGALFSSWLAHGVGTIVAVAVLALIWRRERAATKIAEAQHGKAPLWAYLGGIFGAVTVMLTSTAVNSPLALAGTLALGLAGQVVLSLAADYWGLLGLARRRLDLRDAGAVILIAGGSLLIILFGLGAA</sequence>
<dbReference type="RefSeq" id="WP_046142126.1">
    <property type="nucleotide sequence ID" value="NZ_LAJG01000014.1"/>
</dbReference>
<accession>A0A0F5LCG9</accession>
<dbReference type="AlphaFoldDB" id="A0A0F5LCG9"/>
<feature type="transmembrane region" description="Helical" evidence="1">
    <location>
        <begin position="42"/>
        <end position="62"/>
    </location>
</feature>
<keyword evidence="1" id="KW-0812">Transmembrane</keyword>
<protein>
    <submittedName>
        <fullName evidence="2">Membrane protein</fullName>
    </submittedName>
</protein>
<dbReference type="PANTHER" id="PTHR34821:SF2">
    <property type="entry name" value="INNER MEMBRANE PROTEIN YDCZ"/>
    <property type="match status" value="1"/>
</dbReference>
<evidence type="ECO:0000256" key="1">
    <source>
        <dbReference type="SAM" id="Phobius"/>
    </source>
</evidence>
<reference evidence="2 3" key="1">
    <citation type="submission" date="2015-03" db="EMBL/GenBank/DDBJ databases">
        <authorList>
            <person name="Hassan Y.I."/>
            <person name="Lepp D."/>
            <person name="Zhou T."/>
        </authorList>
    </citation>
    <scope>NUCLEOTIDE SEQUENCE [LARGE SCALE GENOMIC DNA]</scope>
    <source>
        <strain evidence="2 3">GH2-10</strain>
    </source>
</reference>
<evidence type="ECO:0000313" key="3">
    <source>
        <dbReference type="Proteomes" id="UP000033514"/>
    </source>
</evidence>
<dbReference type="STRING" id="361041.VW35_06350"/>
<dbReference type="EMBL" id="LAJG01000014">
    <property type="protein sequence ID" value="KKB80061.1"/>
    <property type="molecule type" value="Genomic_DNA"/>
</dbReference>
<feature type="transmembrane region" description="Helical" evidence="1">
    <location>
        <begin position="144"/>
        <end position="164"/>
    </location>
</feature>
<dbReference type="PANTHER" id="PTHR34821">
    <property type="entry name" value="INNER MEMBRANE PROTEIN YDCZ"/>
    <property type="match status" value="1"/>
</dbReference>